<dbReference type="InterPro" id="IPR000801">
    <property type="entry name" value="Esterase-like"/>
</dbReference>
<evidence type="ECO:0000313" key="5">
    <source>
        <dbReference type="Proteomes" id="UP000095672"/>
    </source>
</evidence>
<dbReference type="PANTHER" id="PTHR40841:SF2">
    <property type="entry name" value="SIDEROPHORE-DEGRADING ESTERASE (EUROFUNG)"/>
    <property type="match status" value="1"/>
</dbReference>
<proteinExistence type="inferred from homology"/>
<keyword evidence="2 4" id="KW-0378">Hydrolase</keyword>
<sequence precursor="true">MKFLLPGLLLLLPLLSTAASMQPGFHIPRTEVLGVRDERAGRDYELFIKLPRSYSNPETRQKHYPVIYLTDAMYTFQIVSGATRFPMAVGKMREAIIVGVSWQKGIHSTPSRVRDYTPFHEPSWKLETGKAEAHLRFFREKVFPKVEQRFPVDAGNRTYVGNSLGGLLGAYALVEHPDMFHNYVIGSPSLWFNNGRLFSLLDRPREKNESLKHRVFLAVGSLERAGSQSDSQPDMVADTERFYRALRSKNYPGLTLEFRVIEGATHETAFPTTAAQGLYWLFKTSEEA</sequence>
<evidence type="ECO:0000256" key="3">
    <source>
        <dbReference type="SAM" id="SignalP"/>
    </source>
</evidence>
<dbReference type="Pfam" id="PF00756">
    <property type="entry name" value="Esterase"/>
    <property type="match status" value="1"/>
</dbReference>
<keyword evidence="3" id="KW-0732">Signal</keyword>
<dbReference type="InterPro" id="IPR052558">
    <property type="entry name" value="Siderophore_Hydrolase_D"/>
</dbReference>
<dbReference type="AlphaFoldDB" id="A0A1C9W459"/>
<evidence type="ECO:0000256" key="2">
    <source>
        <dbReference type="ARBA" id="ARBA00022801"/>
    </source>
</evidence>
<dbReference type="Gene3D" id="3.40.50.1820">
    <property type="entry name" value="alpha/beta hydrolase"/>
    <property type="match status" value="1"/>
</dbReference>
<dbReference type="Proteomes" id="UP000095672">
    <property type="component" value="Chromosome"/>
</dbReference>
<dbReference type="STRING" id="1769779.AUP74_00461"/>
<dbReference type="EMBL" id="CP014143">
    <property type="protein sequence ID" value="AOS95932.1"/>
    <property type="molecule type" value="Genomic_DNA"/>
</dbReference>
<gene>
    <name evidence="4" type="primary">besA</name>
    <name evidence="4" type="ORF">AUP74_00461</name>
</gene>
<feature type="signal peptide" evidence="3">
    <location>
        <begin position="1"/>
        <end position="18"/>
    </location>
</feature>
<comment type="similarity">
    <text evidence="1">Belongs to the esterase D family.</text>
</comment>
<dbReference type="InterPro" id="IPR029058">
    <property type="entry name" value="AB_hydrolase_fold"/>
</dbReference>
<dbReference type="PATRIC" id="fig|1769779.3.peg.462"/>
<organism evidence="4 5">
    <name type="scientific">Microbulbifer aggregans</name>
    <dbReference type="NCBI Taxonomy" id="1769779"/>
    <lineage>
        <taxon>Bacteria</taxon>
        <taxon>Pseudomonadati</taxon>
        <taxon>Pseudomonadota</taxon>
        <taxon>Gammaproteobacteria</taxon>
        <taxon>Cellvibrionales</taxon>
        <taxon>Microbulbiferaceae</taxon>
        <taxon>Microbulbifer</taxon>
    </lineage>
</organism>
<keyword evidence="5" id="KW-1185">Reference proteome</keyword>
<evidence type="ECO:0000313" key="4">
    <source>
        <dbReference type="EMBL" id="AOS95932.1"/>
    </source>
</evidence>
<accession>A0A1C9W459</accession>
<dbReference type="SUPFAM" id="SSF53474">
    <property type="entry name" value="alpha/beta-Hydrolases"/>
    <property type="match status" value="1"/>
</dbReference>
<dbReference type="GO" id="GO:0016788">
    <property type="term" value="F:hydrolase activity, acting on ester bonds"/>
    <property type="evidence" value="ECO:0007669"/>
    <property type="project" value="TreeGrafter"/>
</dbReference>
<dbReference type="EC" id="3.1.-.-" evidence="4"/>
<feature type="chain" id="PRO_5008895368" evidence="3">
    <location>
        <begin position="19"/>
        <end position="288"/>
    </location>
</feature>
<name>A0A1C9W459_9GAMM</name>
<dbReference type="PANTHER" id="PTHR40841">
    <property type="entry name" value="SIDEROPHORE TRIACETYLFUSARININE C ESTERASE"/>
    <property type="match status" value="1"/>
</dbReference>
<dbReference type="KEGG" id="micc:AUP74_00461"/>
<evidence type="ECO:0000256" key="1">
    <source>
        <dbReference type="ARBA" id="ARBA00005622"/>
    </source>
</evidence>
<protein>
    <submittedName>
        <fullName evidence="4">Ferri-bacillibactin esterase BesA</fullName>
        <ecNumber evidence="4">3.1.-.-</ecNumber>
    </submittedName>
</protein>
<reference evidence="5" key="1">
    <citation type="submission" date="2016-01" db="EMBL/GenBank/DDBJ databases">
        <title>Complete genome sequence of Microbulbifer sp. CCB-MM1, a halophile isolated from Matang Mangrove Forest, Perak.</title>
        <authorList>
            <person name="Moh T.H."/>
            <person name="Dinesh B."/>
            <person name="Lau N.-S."/>
            <person name="Go F."/>
            <person name="Alexander Chong S.-C."/>
        </authorList>
    </citation>
    <scope>NUCLEOTIDE SEQUENCE [LARGE SCALE GENOMIC DNA]</scope>
    <source>
        <strain evidence="5">CCB-MM1</strain>
    </source>
</reference>